<evidence type="ECO:0000313" key="4">
    <source>
        <dbReference type="Proteomes" id="UP000594435"/>
    </source>
</evidence>
<dbReference type="RefSeq" id="WP_045571730.1">
    <property type="nucleotide sequence ID" value="NZ_CP065217.1"/>
</dbReference>
<protein>
    <submittedName>
        <fullName evidence="3">DUF2796 domain-containing protein</fullName>
    </submittedName>
</protein>
<dbReference type="InterPro" id="IPR021253">
    <property type="entry name" value="ZrgA-like"/>
</dbReference>
<name>A0AAJ4LU07_9VIBR</name>
<evidence type="ECO:0000256" key="2">
    <source>
        <dbReference type="SAM" id="SignalP"/>
    </source>
</evidence>
<feature type="region of interest" description="Disordered" evidence="1">
    <location>
        <begin position="110"/>
        <end position="155"/>
    </location>
</feature>
<accession>A0AAJ4LU07</accession>
<dbReference type="Proteomes" id="UP000594435">
    <property type="component" value="Chromosome 1"/>
</dbReference>
<proteinExistence type="predicted"/>
<feature type="chain" id="PRO_5042499183" evidence="2">
    <location>
        <begin position="22"/>
        <end position="214"/>
    </location>
</feature>
<evidence type="ECO:0000256" key="1">
    <source>
        <dbReference type="SAM" id="MobiDB-lite"/>
    </source>
</evidence>
<dbReference type="AlphaFoldDB" id="A0AAJ4LU07"/>
<organism evidence="3 4">
    <name type="scientific">Vibrio navarrensis</name>
    <dbReference type="NCBI Taxonomy" id="29495"/>
    <lineage>
        <taxon>Bacteria</taxon>
        <taxon>Pseudomonadati</taxon>
        <taxon>Pseudomonadota</taxon>
        <taxon>Gammaproteobacteria</taxon>
        <taxon>Vibrionales</taxon>
        <taxon>Vibrionaceae</taxon>
        <taxon>Vibrio</taxon>
    </lineage>
</organism>
<dbReference type="EMBL" id="CP065217">
    <property type="protein sequence ID" value="QPL53303.1"/>
    <property type="molecule type" value="Genomic_DNA"/>
</dbReference>
<keyword evidence="2" id="KW-0732">Signal</keyword>
<gene>
    <name evidence="3" type="ORF">I3X05_15235</name>
</gene>
<sequence length="214" mass="24156">MLRKTSLAVLVGLSFSSLATAEEGFRQHDAHVHGQVEFNVAQDGHDLLIEITAPGADVVGFEHAPENAEQEQRLQKSIALLQQAEQIVTLNAKAKCQIEKVDVAHTLAGDEHHHDHHDADEHEHEHEHEHHESDKHDHDKHEHEKHHDDHDHDSHGAFTVQYQYHCDNLAELSTLDTQWFSHFTATQSITANVLTDKKQSATQLSAENARISLK</sequence>
<evidence type="ECO:0000313" key="3">
    <source>
        <dbReference type="EMBL" id="QPL53303.1"/>
    </source>
</evidence>
<dbReference type="Pfam" id="PF10986">
    <property type="entry name" value="ZrgA"/>
    <property type="match status" value="1"/>
</dbReference>
<feature type="signal peptide" evidence="2">
    <location>
        <begin position="1"/>
        <end position="21"/>
    </location>
</feature>
<reference evidence="3 4" key="1">
    <citation type="submission" date="2020-11" db="EMBL/GenBank/DDBJ databases">
        <title>Complete and Circularized Genome Assembly of a human isolate of Vibrio navarrensis biotype pommerensis with MiSeq and MinION Sequence Data.</title>
        <authorList>
            <person name="Schwartz K."/>
            <person name="Borowiak M."/>
            <person name="Deneke C."/>
            <person name="Balau V."/>
            <person name="Metelmann C."/>
            <person name="Strauch E."/>
        </authorList>
    </citation>
    <scope>NUCLEOTIDE SEQUENCE [LARGE SCALE GENOMIC DNA]</scope>
    <source>
        <strain evidence="3 4">20-VB00237</strain>
    </source>
</reference>